<dbReference type="Proteomes" id="UP000075391">
    <property type="component" value="Unassembled WGS sequence"/>
</dbReference>
<sequence length="356" mass="36950">MSTAKYLVLLVATLMLATACEQQVEDDGSSENDQATNPTRFLYIASGSCYAGGPTPTSPSRTISRVNLATGNIHDIIVDYNAASPGDAPITVINHDDNTVLSLVENTSGRRVDRVTKSSNGNQYQTYFTNSTALNAVMRSMSVASDGALLISKSSAIEKFAAKSRVGTAAYVNAPGGACATTTTLISSLTVTPTYGHILYTHAAAAPNNKLNAIKGTGYVSAADCLASTSITPTTALPTAMVYIPSSNDVLIATGGTTAASNMIISYPITETASTVTIGSPTVAYINTSVIYGPSAMTYDAETGFVYVANGSTSLANVIEKFTYDSTTKTLTRVGTVPFTGTSLQTNCISSMFVGN</sequence>
<organism evidence="2 3">
    <name type="scientific">Bdellovibrio bacteriovorus</name>
    <dbReference type="NCBI Taxonomy" id="959"/>
    <lineage>
        <taxon>Bacteria</taxon>
        <taxon>Pseudomonadati</taxon>
        <taxon>Bdellovibrionota</taxon>
        <taxon>Bdellovibrionia</taxon>
        <taxon>Bdellovibrionales</taxon>
        <taxon>Pseudobdellovibrionaceae</taxon>
        <taxon>Bdellovibrio</taxon>
    </lineage>
</organism>
<reference evidence="2 3" key="1">
    <citation type="submission" date="2016-03" db="EMBL/GenBank/DDBJ databases">
        <authorList>
            <person name="Ploux O."/>
        </authorList>
    </citation>
    <scope>NUCLEOTIDE SEQUENCE [LARGE SCALE GENOMIC DNA]</scope>
    <source>
        <strain evidence="2 3">BER2</strain>
    </source>
</reference>
<dbReference type="SUPFAM" id="SSF101898">
    <property type="entry name" value="NHL repeat"/>
    <property type="match status" value="1"/>
</dbReference>
<gene>
    <name evidence="2" type="ORF">AZI85_10950</name>
</gene>
<protein>
    <recommendedName>
        <fullName evidence="4">Lipoprotein</fullName>
    </recommendedName>
</protein>
<dbReference type="RefSeq" id="WP_063244811.1">
    <property type="nucleotide sequence ID" value="NZ_LUKF01000019.1"/>
</dbReference>
<dbReference type="AlphaFoldDB" id="A0A150WCE0"/>
<evidence type="ECO:0000256" key="1">
    <source>
        <dbReference type="SAM" id="SignalP"/>
    </source>
</evidence>
<evidence type="ECO:0008006" key="4">
    <source>
        <dbReference type="Google" id="ProtNLM"/>
    </source>
</evidence>
<evidence type="ECO:0000313" key="3">
    <source>
        <dbReference type="Proteomes" id="UP000075391"/>
    </source>
</evidence>
<evidence type="ECO:0000313" key="2">
    <source>
        <dbReference type="EMBL" id="KYG60528.1"/>
    </source>
</evidence>
<accession>A0A150WCE0</accession>
<feature type="chain" id="PRO_5007572508" description="Lipoprotein" evidence="1">
    <location>
        <begin position="20"/>
        <end position="356"/>
    </location>
</feature>
<comment type="caution">
    <text evidence="2">The sequence shown here is derived from an EMBL/GenBank/DDBJ whole genome shotgun (WGS) entry which is preliminary data.</text>
</comment>
<feature type="signal peptide" evidence="1">
    <location>
        <begin position="1"/>
        <end position="19"/>
    </location>
</feature>
<dbReference type="EMBL" id="LUKF01000019">
    <property type="protein sequence ID" value="KYG60528.1"/>
    <property type="molecule type" value="Genomic_DNA"/>
</dbReference>
<dbReference type="PROSITE" id="PS51257">
    <property type="entry name" value="PROKAR_LIPOPROTEIN"/>
    <property type="match status" value="1"/>
</dbReference>
<keyword evidence="1" id="KW-0732">Signal</keyword>
<name>A0A150WCE0_BDEBC</name>
<proteinExistence type="predicted"/>
<dbReference type="OrthoDB" id="5289424at2"/>